<evidence type="ECO:0000313" key="2">
    <source>
        <dbReference type="EMBL" id="ADV42990.1"/>
    </source>
</evidence>
<evidence type="ECO:0000313" key="3">
    <source>
        <dbReference type="Proteomes" id="UP000008630"/>
    </source>
</evidence>
<dbReference type="AlphaFoldDB" id="E6SQL6"/>
<keyword evidence="1" id="KW-1133">Transmembrane helix</keyword>
<proteinExistence type="predicted"/>
<dbReference type="EMBL" id="CP002352">
    <property type="protein sequence ID" value="ADV42990.1"/>
    <property type="molecule type" value="Genomic_DNA"/>
</dbReference>
<protein>
    <recommendedName>
        <fullName evidence="4">Transmembrane protein</fullName>
    </recommendedName>
</protein>
<feature type="transmembrane region" description="Helical" evidence="1">
    <location>
        <begin position="38"/>
        <end position="55"/>
    </location>
</feature>
<dbReference type="eggNOG" id="ENOG5032E44">
    <property type="taxonomic scope" value="Bacteria"/>
</dbReference>
<dbReference type="STRING" id="693979.Bache_0976"/>
<organism evidence="2 3">
    <name type="scientific">Bacteroides helcogenes (strain ATCC 35417 / DSM 20613 / JCM 6297 / CCUG 15421 / P 36-108)</name>
    <dbReference type="NCBI Taxonomy" id="693979"/>
    <lineage>
        <taxon>Bacteria</taxon>
        <taxon>Pseudomonadati</taxon>
        <taxon>Bacteroidota</taxon>
        <taxon>Bacteroidia</taxon>
        <taxon>Bacteroidales</taxon>
        <taxon>Bacteroidaceae</taxon>
        <taxon>Bacteroides</taxon>
    </lineage>
</organism>
<dbReference type="OrthoDB" id="1098218at2"/>
<dbReference type="HOGENOM" id="CLU_191998_0_0_10"/>
<feature type="transmembrane region" description="Helical" evidence="1">
    <location>
        <begin position="7"/>
        <end position="32"/>
    </location>
</feature>
<evidence type="ECO:0008006" key="4">
    <source>
        <dbReference type="Google" id="ProtNLM"/>
    </source>
</evidence>
<dbReference type="RefSeq" id="WP_013546603.1">
    <property type="nucleotide sequence ID" value="NC_014933.1"/>
</dbReference>
<keyword evidence="1" id="KW-0812">Transmembrane</keyword>
<keyword evidence="3" id="KW-1185">Reference proteome</keyword>
<keyword evidence="1" id="KW-0472">Membrane</keyword>
<gene>
    <name evidence="2" type="ordered locus">Bache_0976</name>
</gene>
<accession>E6SQL6</accession>
<sequence length="72" mass="8874">MKRSVKYGLYFFVGLVAVLLLASIVYFLILFPTFEGKWKVYIVMPWMYLCIYGYYRLTKQYTDWWCEWEKNS</sequence>
<dbReference type="Proteomes" id="UP000008630">
    <property type="component" value="Chromosome"/>
</dbReference>
<name>E6SQL6_BACT6</name>
<reference key="1">
    <citation type="submission" date="2010-11" db="EMBL/GenBank/DDBJ databases">
        <title>The complete genome of Bacteroides helcogenes P 36-108.</title>
        <authorList>
            <consortium name="US DOE Joint Genome Institute (JGI-PGF)"/>
            <person name="Lucas S."/>
            <person name="Copeland A."/>
            <person name="Lapidus A."/>
            <person name="Bruce D."/>
            <person name="Goodwin L."/>
            <person name="Pitluck S."/>
            <person name="Kyrpides N."/>
            <person name="Mavromatis K."/>
            <person name="Ivanova N."/>
            <person name="Zeytun A."/>
            <person name="Brettin T."/>
            <person name="Detter J.C."/>
            <person name="Tapia R."/>
            <person name="Han C."/>
            <person name="Land M."/>
            <person name="Hauser L."/>
            <person name="Markowitz V."/>
            <person name="Cheng J.-F."/>
            <person name="Hugenholtz P."/>
            <person name="Woyke T."/>
            <person name="Wu D."/>
            <person name="Gronow S."/>
            <person name="Wellnitz S."/>
            <person name="Brambilla E."/>
            <person name="Klenk H.-P."/>
            <person name="Eisen J.A."/>
        </authorList>
    </citation>
    <scope>NUCLEOTIDE SEQUENCE</scope>
    <source>
        <strain>P 36-108</strain>
    </source>
</reference>
<dbReference type="PATRIC" id="fig|693979.3.peg.1042"/>
<dbReference type="KEGG" id="bhl:Bache_0976"/>
<reference evidence="2 3" key="2">
    <citation type="journal article" date="2011" name="Stand. Genomic Sci.">
        <title>Complete genome sequence of Bacteroides helcogenes type strain (P 36-108).</title>
        <authorList>
            <person name="Pati A."/>
            <person name="Gronow S."/>
            <person name="Zeytun A."/>
            <person name="Lapidus A."/>
            <person name="Nolan M."/>
            <person name="Hammon N."/>
            <person name="Deshpande S."/>
            <person name="Cheng J.F."/>
            <person name="Tapia R."/>
            <person name="Han C."/>
            <person name="Goodwin L."/>
            <person name="Pitluck S."/>
            <person name="Liolios K."/>
            <person name="Pagani I."/>
            <person name="Ivanova N."/>
            <person name="Mavromatis K."/>
            <person name="Chen A."/>
            <person name="Palaniappan K."/>
            <person name="Land M."/>
            <person name="Hauser L."/>
            <person name="Chang Y.J."/>
            <person name="Jeffries C.D."/>
            <person name="Detter J.C."/>
            <person name="Brambilla E."/>
            <person name="Rohde M."/>
            <person name="Goker M."/>
            <person name="Woyke T."/>
            <person name="Bristow J."/>
            <person name="Eisen J.A."/>
            <person name="Markowitz V."/>
            <person name="Hugenholtz P."/>
            <person name="Kyrpides N.C."/>
            <person name="Klenk H.P."/>
            <person name="Lucas S."/>
        </authorList>
    </citation>
    <scope>NUCLEOTIDE SEQUENCE [LARGE SCALE GENOMIC DNA]</scope>
    <source>
        <strain evidence="3">ATCC 35417 / DSM 20613 / JCM 6297 / CCUG 15421 / P 36-108</strain>
    </source>
</reference>
<evidence type="ECO:0000256" key="1">
    <source>
        <dbReference type="SAM" id="Phobius"/>
    </source>
</evidence>